<keyword evidence="4" id="KW-1185">Reference proteome</keyword>
<keyword evidence="2" id="KW-0472">Membrane</keyword>
<organism evidence="3 4">
    <name type="scientific">Symmachiella macrocystis</name>
    <dbReference type="NCBI Taxonomy" id="2527985"/>
    <lineage>
        <taxon>Bacteria</taxon>
        <taxon>Pseudomonadati</taxon>
        <taxon>Planctomycetota</taxon>
        <taxon>Planctomycetia</taxon>
        <taxon>Planctomycetales</taxon>
        <taxon>Planctomycetaceae</taxon>
        <taxon>Symmachiella</taxon>
    </lineage>
</organism>
<keyword evidence="2" id="KW-1133">Transmembrane helix</keyword>
<dbReference type="Proteomes" id="UP000320735">
    <property type="component" value="Unassembled WGS sequence"/>
</dbReference>
<feature type="compositionally biased region" description="Acidic residues" evidence="1">
    <location>
        <begin position="380"/>
        <end position="390"/>
    </location>
</feature>
<feature type="transmembrane region" description="Helical" evidence="2">
    <location>
        <begin position="146"/>
        <end position="166"/>
    </location>
</feature>
<keyword evidence="2" id="KW-0812">Transmembrane</keyword>
<feature type="transmembrane region" description="Helical" evidence="2">
    <location>
        <begin position="280"/>
        <end position="310"/>
    </location>
</feature>
<gene>
    <name evidence="3" type="ORF">CA54_50430</name>
</gene>
<evidence type="ECO:0000313" key="4">
    <source>
        <dbReference type="Proteomes" id="UP000320735"/>
    </source>
</evidence>
<proteinExistence type="predicted"/>
<name>A0A5C6B5W5_9PLAN</name>
<comment type="caution">
    <text evidence="3">The sequence shown here is derived from an EMBL/GenBank/DDBJ whole genome shotgun (WGS) entry which is preliminary data.</text>
</comment>
<feature type="transmembrane region" description="Helical" evidence="2">
    <location>
        <begin position="220"/>
        <end position="248"/>
    </location>
</feature>
<evidence type="ECO:0000256" key="1">
    <source>
        <dbReference type="SAM" id="MobiDB-lite"/>
    </source>
</evidence>
<dbReference type="EMBL" id="SJPP01000003">
    <property type="protein sequence ID" value="TWU06646.1"/>
    <property type="molecule type" value="Genomic_DNA"/>
</dbReference>
<feature type="transmembrane region" description="Helical" evidence="2">
    <location>
        <begin position="187"/>
        <end position="214"/>
    </location>
</feature>
<accession>A0A5C6B5W5</accession>
<feature type="transmembrane region" description="Helical" evidence="2">
    <location>
        <begin position="330"/>
        <end position="360"/>
    </location>
</feature>
<dbReference type="AlphaFoldDB" id="A0A5C6B5W5"/>
<sequence>MPAPTSSDPPTIPQSTSVSVNAVHFRQLCPWLRMSEIFRMAVDLQKLLLAVAALLLLWGGNWCILKLPFATPEAIHPQSKIFTFGSADPTELTPAQQAAAFGKPFGADWRSWTRVLSPLDTVVRPVQILFRFDASWSQLALSWTQLLWTLAVWAVFAGAITRIAAVQIGTDRNTSLMDALKFSVRRFLSYFSSPLIPLSGIGVLWGLCLLAGLVGRIPTAGPWIVGACWGIVLLLGFLMALTLVGLAIGWPLMFATISVEGSDAPDGLTRAYGYVFAKPVYYVLLVAIAVLGGAVATFLVFHLAGFAAYMADWGVAWGMGSSNILQNKLAASWVSVLETFVVSFAHSYFWSAATMIYFLLRRSVDANPFHEVYLEEDPSDELLPWVDEDQASPNETPTLTPLTPPDNDATGDANPPS</sequence>
<reference evidence="3 4" key="1">
    <citation type="submission" date="2019-02" db="EMBL/GenBank/DDBJ databases">
        <title>Deep-cultivation of Planctomycetes and their phenomic and genomic characterization uncovers novel biology.</title>
        <authorList>
            <person name="Wiegand S."/>
            <person name="Jogler M."/>
            <person name="Boedeker C."/>
            <person name="Pinto D."/>
            <person name="Vollmers J."/>
            <person name="Rivas-Marin E."/>
            <person name="Kohn T."/>
            <person name="Peeters S.H."/>
            <person name="Heuer A."/>
            <person name="Rast P."/>
            <person name="Oberbeckmann S."/>
            <person name="Bunk B."/>
            <person name="Jeske O."/>
            <person name="Meyerdierks A."/>
            <person name="Storesund J.E."/>
            <person name="Kallscheuer N."/>
            <person name="Luecker S."/>
            <person name="Lage O.M."/>
            <person name="Pohl T."/>
            <person name="Merkel B.J."/>
            <person name="Hornburger P."/>
            <person name="Mueller R.-W."/>
            <person name="Bruemmer F."/>
            <person name="Labrenz M."/>
            <person name="Spormann A.M."/>
            <person name="Op Den Camp H."/>
            <person name="Overmann J."/>
            <person name="Amann R."/>
            <person name="Jetten M.S.M."/>
            <person name="Mascher T."/>
            <person name="Medema M.H."/>
            <person name="Devos D.P."/>
            <person name="Kaster A.-K."/>
            <person name="Ovreas L."/>
            <person name="Rohde M."/>
            <person name="Galperin M.Y."/>
            <person name="Jogler C."/>
        </authorList>
    </citation>
    <scope>NUCLEOTIDE SEQUENCE [LARGE SCALE GENOMIC DNA]</scope>
    <source>
        <strain evidence="3 4">CA54</strain>
    </source>
</reference>
<evidence type="ECO:0000256" key="2">
    <source>
        <dbReference type="SAM" id="Phobius"/>
    </source>
</evidence>
<evidence type="ECO:0000313" key="3">
    <source>
        <dbReference type="EMBL" id="TWU06646.1"/>
    </source>
</evidence>
<feature type="transmembrane region" description="Helical" evidence="2">
    <location>
        <begin position="47"/>
        <end position="69"/>
    </location>
</feature>
<protein>
    <submittedName>
        <fullName evidence="3">Uncharacterized protein</fullName>
    </submittedName>
</protein>
<feature type="region of interest" description="Disordered" evidence="1">
    <location>
        <begin position="380"/>
        <end position="417"/>
    </location>
</feature>